<dbReference type="PROSITE" id="PS00216">
    <property type="entry name" value="SUGAR_TRANSPORT_1"/>
    <property type="match status" value="1"/>
</dbReference>
<dbReference type="InterPro" id="IPR010573">
    <property type="entry name" value="MFS_Str1/Tri12-like"/>
</dbReference>
<dbReference type="InterPro" id="IPR036259">
    <property type="entry name" value="MFS_trans_sf"/>
</dbReference>
<protein>
    <submittedName>
        <fullName evidence="8">TRI12-domain-containing protein</fullName>
    </submittedName>
</protein>
<dbReference type="SUPFAM" id="SSF103473">
    <property type="entry name" value="MFS general substrate transporter"/>
    <property type="match status" value="2"/>
</dbReference>
<sequence>MAPEQEKGNALAIENVLQELFFCGHRASNFLWDKRLVPGCEYAFNVITYINEDIGPNSNYTWIAIIFSVTFAFSLLLIGRLSDLLGRRWIFIGSTAIGLLGCIVAAAARTIPDVIIGMAFIGINAGAQQSSPMILAELVPNKHRSYVSAGVVNSAAPLTISGPVFIRLMIQNISHGWRWSFGIAAICNGLAVICFFFGYHPSSFKMLHARRGNVSAWKMVDFVGVFLFVAGMLLFLLGLSWGGATHPWKSGMVIGFIAGGAVLLILFVLWEIYSAKEYPLLPTHLLKNRPFMGVVLACGSKSCVLQSGVVIGYAISACVMKPIGKQNLQFIAGMVVLAAVMGGMAGTSPSTEAMALVFLCITGASIGWIEYLSITLAPFCLKHDELGIAIGTLGTSRAALAAIAQNDFPYVSPAVIDAGLPSSSVPALLAGLASGNLTNVPDITPQIIAVAETANQAAYSIALGGLALIASLFAPNSESRFNSAISRKLHGRGIDERRAQDTSSEPSP</sequence>
<evidence type="ECO:0000256" key="2">
    <source>
        <dbReference type="ARBA" id="ARBA00022448"/>
    </source>
</evidence>
<keyword evidence="2" id="KW-0813">Transport</keyword>
<keyword evidence="9" id="KW-1185">Reference proteome</keyword>
<dbReference type="Proteomes" id="UP000248349">
    <property type="component" value="Unassembled WGS sequence"/>
</dbReference>
<feature type="transmembrane region" description="Helical" evidence="6">
    <location>
        <begin position="220"/>
        <end position="241"/>
    </location>
</feature>
<feature type="transmembrane region" description="Helical" evidence="6">
    <location>
        <begin position="60"/>
        <end position="78"/>
    </location>
</feature>
<dbReference type="PANTHER" id="PTHR23501">
    <property type="entry name" value="MAJOR FACILITATOR SUPERFAMILY"/>
    <property type="match status" value="1"/>
</dbReference>
<feature type="transmembrane region" description="Helical" evidence="6">
    <location>
        <begin position="147"/>
        <end position="170"/>
    </location>
</feature>
<keyword evidence="4 6" id="KW-1133">Transmembrane helix</keyword>
<evidence type="ECO:0000256" key="3">
    <source>
        <dbReference type="ARBA" id="ARBA00022692"/>
    </source>
</evidence>
<dbReference type="GO" id="GO:0005886">
    <property type="term" value="C:plasma membrane"/>
    <property type="evidence" value="ECO:0007669"/>
    <property type="project" value="TreeGrafter"/>
</dbReference>
<dbReference type="InterPro" id="IPR020846">
    <property type="entry name" value="MFS_dom"/>
</dbReference>
<keyword evidence="3 6" id="KW-0812">Transmembrane</keyword>
<dbReference type="GeneID" id="37079811"/>
<feature type="transmembrane region" description="Helical" evidence="6">
    <location>
        <begin position="353"/>
        <end position="374"/>
    </location>
</feature>
<feature type="transmembrane region" description="Helical" evidence="6">
    <location>
        <begin position="253"/>
        <end position="273"/>
    </location>
</feature>
<evidence type="ECO:0000313" key="8">
    <source>
        <dbReference type="EMBL" id="PYH49200.1"/>
    </source>
</evidence>
<dbReference type="InterPro" id="IPR005829">
    <property type="entry name" value="Sugar_transporter_CS"/>
</dbReference>
<dbReference type="AlphaFoldDB" id="A0A318ZYC5"/>
<evidence type="ECO:0000259" key="7">
    <source>
        <dbReference type="PROSITE" id="PS50850"/>
    </source>
</evidence>
<evidence type="ECO:0000313" key="9">
    <source>
        <dbReference type="Proteomes" id="UP000248349"/>
    </source>
</evidence>
<feature type="domain" description="Major facilitator superfamily (MFS) profile" evidence="7">
    <location>
        <begin position="1"/>
        <end position="508"/>
    </location>
</feature>
<feature type="transmembrane region" description="Helical" evidence="6">
    <location>
        <begin position="90"/>
        <end position="108"/>
    </location>
</feature>
<gene>
    <name evidence="8" type="ORF">BP01DRAFT_400495</name>
</gene>
<feature type="transmembrane region" description="Helical" evidence="6">
    <location>
        <begin position="328"/>
        <end position="346"/>
    </location>
</feature>
<dbReference type="RefSeq" id="XP_025435182.1">
    <property type="nucleotide sequence ID" value="XM_025578582.1"/>
</dbReference>
<dbReference type="Gene3D" id="1.20.1250.20">
    <property type="entry name" value="MFS general substrate transporter like domains"/>
    <property type="match status" value="1"/>
</dbReference>
<keyword evidence="5 6" id="KW-0472">Membrane</keyword>
<organism evidence="8 9">
    <name type="scientific">Aspergillus saccharolyticus JOP 1030-1</name>
    <dbReference type="NCBI Taxonomy" id="1450539"/>
    <lineage>
        <taxon>Eukaryota</taxon>
        <taxon>Fungi</taxon>
        <taxon>Dikarya</taxon>
        <taxon>Ascomycota</taxon>
        <taxon>Pezizomycotina</taxon>
        <taxon>Eurotiomycetes</taxon>
        <taxon>Eurotiomycetidae</taxon>
        <taxon>Eurotiales</taxon>
        <taxon>Aspergillaceae</taxon>
        <taxon>Aspergillus</taxon>
        <taxon>Aspergillus subgen. Circumdati</taxon>
    </lineage>
</organism>
<dbReference type="OrthoDB" id="4139357at2759"/>
<evidence type="ECO:0000256" key="5">
    <source>
        <dbReference type="ARBA" id="ARBA00023136"/>
    </source>
</evidence>
<name>A0A318ZYC5_9EURO</name>
<dbReference type="PROSITE" id="PS50850">
    <property type="entry name" value="MFS"/>
    <property type="match status" value="1"/>
</dbReference>
<feature type="transmembrane region" description="Helical" evidence="6">
    <location>
        <begin position="176"/>
        <end position="199"/>
    </location>
</feature>
<reference evidence="8 9" key="1">
    <citation type="submission" date="2016-12" db="EMBL/GenBank/DDBJ databases">
        <title>The genomes of Aspergillus section Nigri reveals drivers in fungal speciation.</title>
        <authorList>
            <consortium name="DOE Joint Genome Institute"/>
            <person name="Vesth T.C."/>
            <person name="Nybo J."/>
            <person name="Theobald S."/>
            <person name="Brandl J."/>
            <person name="Frisvad J.C."/>
            <person name="Nielsen K.F."/>
            <person name="Lyhne E.K."/>
            <person name="Kogle M.E."/>
            <person name="Kuo A."/>
            <person name="Riley R."/>
            <person name="Clum A."/>
            <person name="Nolan M."/>
            <person name="Lipzen A."/>
            <person name="Salamov A."/>
            <person name="Henrissat B."/>
            <person name="Wiebenga A."/>
            <person name="De Vries R.P."/>
            <person name="Grigoriev I.V."/>
            <person name="Mortensen U.H."/>
            <person name="Andersen M.R."/>
            <person name="Baker S.E."/>
        </authorList>
    </citation>
    <scope>NUCLEOTIDE SEQUENCE [LARGE SCALE GENOMIC DNA]</scope>
    <source>
        <strain evidence="8 9">JOP 1030-1</strain>
    </source>
</reference>
<dbReference type="Pfam" id="PF06609">
    <property type="entry name" value="TRI12"/>
    <property type="match status" value="2"/>
</dbReference>
<feature type="transmembrane region" description="Helical" evidence="6">
    <location>
        <begin position="294"/>
        <end position="316"/>
    </location>
</feature>
<proteinExistence type="predicted"/>
<evidence type="ECO:0000256" key="4">
    <source>
        <dbReference type="ARBA" id="ARBA00022989"/>
    </source>
</evidence>
<evidence type="ECO:0000256" key="1">
    <source>
        <dbReference type="ARBA" id="ARBA00004141"/>
    </source>
</evidence>
<dbReference type="PANTHER" id="PTHR23501:SF109">
    <property type="entry name" value="MAJOR FACILITATOR SUPERFAMILY (MFS) PROFILE DOMAIN-CONTAINING PROTEIN-RELATED"/>
    <property type="match status" value="1"/>
</dbReference>
<dbReference type="EMBL" id="KZ821219">
    <property type="protein sequence ID" value="PYH49200.1"/>
    <property type="molecule type" value="Genomic_DNA"/>
</dbReference>
<dbReference type="GO" id="GO:0022857">
    <property type="term" value="F:transmembrane transporter activity"/>
    <property type="evidence" value="ECO:0007669"/>
    <property type="project" value="InterPro"/>
</dbReference>
<evidence type="ECO:0000256" key="6">
    <source>
        <dbReference type="SAM" id="Phobius"/>
    </source>
</evidence>
<comment type="subcellular location">
    <subcellularLocation>
        <location evidence="1">Membrane</location>
        <topology evidence="1">Multi-pass membrane protein</topology>
    </subcellularLocation>
</comment>
<accession>A0A318ZYC5</accession>